<dbReference type="Gene3D" id="1.20.1600.10">
    <property type="entry name" value="Outer membrane efflux proteins (OEP)"/>
    <property type="match status" value="1"/>
</dbReference>
<name>A0A5J6MCL0_9PROT</name>
<reference evidence="3 4" key="1">
    <citation type="submission" date="2019-08" db="EMBL/GenBank/DDBJ databases">
        <title>Hyperibacter terrae gen. nov., sp. nov. and Hyperibacter viscosus sp. nov., two new members in the family Rhodospirillaceae isolated from the rhizosphere of Hypericum perforatum.</title>
        <authorList>
            <person name="Noviana Z."/>
        </authorList>
    </citation>
    <scope>NUCLEOTIDE SEQUENCE [LARGE SCALE GENOMIC DNA]</scope>
    <source>
        <strain evidence="3 4">R5913</strain>
    </source>
</reference>
<dbReference type="Pfam" id="PF02321">
    <property type="entry name" value="OEP"/>
    <property type="match status" value="2"/>
</dbReference>
<organism evidence="3 4">
    <name type="scientific">Hypericibacter terrae</name>
    <dbReference type="NCBI Taxonomy" id="2602015"/>
    <lineage>
        <taxon>Bacteria</taxon>
        <taxon>Pseudomonadati</taxon>
        <taxon>Pseudomonadota</taxon>
        <taxon>Alphaproteobacteria</taxon>
        <taxon>Rhodospirillales</taxon>
        <taxon>Dongiaceae</taxon>
        <taxon>Hypericibacter</taxon>
    </lineage>
</organism>
<keyword evidence="2" id="KW-0564">Palmitate</keyword>
<sequence length="492" mass="51785">MKMVQTLESPRKRRLLQAGFLSLALTLGACSLVPDYEQPAVPAPADWRNQTATVTPAALSSDAAASVMSSAATDQLSDHWWTAFGNDELDRMVTTARNDNHDLLAAMRRIDQARAQAKGAAAPLFPTVEADAGSSRGGNGGTSDVSVSYNAGLSVGYELDLWGKNRAALESADASFQGSVYDAAATDLVLQDDVVTTYLTLLALSDQLKVAQSNLKDSQDTLALIEIRFKEGAASALDLAQQRQQVASTAATIPALQNQYDQNQAALAVLLGLPPAALKIQNASLDTVTLPGIAAGLPSTLLERRPDLRKADADLRAANAEIGVTRADFLPTIQLTGSGGLASGALTAFFQPESAIYNLAASLLAPLFDGGARQANYDQSVARYKELAETYQQTALTAFRDVEVALSAQSTSAAQEAALQESADQAQAALTLANLLYREGAADLLTVLDAQRAQLQAQNSLVQARLTRLQAVANLAKAMGGGWQDQQVIAGI</sequence>
<dbReference type="GO" id="GO:0015562">
    <property type="term" value="F:efflux transmembrane transporter activity"/>
    <property type="evidence" value="ECO:0007669"/>
    <property type="project" value="InterPro"/>
</dbReference>
<evidence type="ECO:0000313" key="3">
    <source>
        <dbReference type="EMBL" id="QEX15109.1"/>
    </source>
</evidence>
<dbReference type="InterPro" id="IPR010131">
    <property type="entry name" value="MdtP/NodT-like"/>
</dbReference>
<proteinExistence type="inferred from homology"/>
<keyword evidence="2" id="KW-0812">Transmembrane</keyword>
<dbReference type="InterPro" id="IPR003423">
    <property type="entry name" value="OMP_efflux"/>
</dbReference>
<keyword evidence="4" id="KW-1185">Reference proteome</keyword>
<dbReference type="EMBL" id="CP042906">
    <property type="protein sequence ID" value="QEX15109.1"/>
    <property type="molecule type" value="Genomic_DNA"/>
</dbReference>
<evidence type="ECO:0000313" key="4">
    <source>
        <dbReference type="Proteomes" id="UP000326202"/>
    </source>
</evidence>
<keyword evidence="2" id="KW-0472">Membrane</keyword>
<dbReference type="SUPFAM" id="SSF56954">
    <property type="entry name" value="Outer membrane efflux proteins (OEP)"/>
    <property type="match status" value="1"/>
</dbReference>
<evidence type="ECO:0000256" key="1">
    <source>
        <dbReference type="ARBA" id="ARBA00007613"/>
    </source>
</evidence>
<dbReference type="KEGG" id="htq:FRZ44_03890"/>
<dbReference type="GO" id="GO:0005886">
    <property type="term" value="C:plasma membrane"/>
    <property type="evidence" value="ECO:0007669"/>
    <property type="project" value="UniProtKB-SubCell"/>
</dbReference>
<gene>
    <name evidence="3" type="primary">opmQ</name>
    <name evidence="3" type="ORF">FRZ44_03890</name>
</gene>
<protein>
    <submittedName>
        <fullName evidence="3">Putative outer membrane protein</fullName>
    </submittedName>
</protein>
<dbReference type="NCBIfam" id="TIGR01845">
    <property type="entry name" value="outer_NodT"/>
    <property type="match status" value="1"/>
</dbReference>
<dbReference type="Gene3D" id="2.20.200.10">
    <property type="entry name" value="Outer membrane efflux proteins (OEP)"/>
    <property type="match status" value="1"/>
</dbReference>
<dbReference type="PANTHER" id="PTHR30203">
    <property type="entry name" value="OUTER MEMBRANE CATION EFFLUX PROTEIN"/>
    <property type="match status" value="1"/>
</dbReference>
<dbReference type="OrthoDB" id="9783100at2"/>
<dbReference type="AlphaFoldDB" id="A0A5J6MCL0"/>
<dbReference type="Proteomes" id="UP000326202">
    <property type="component" value="Chromosome"/>
</dbReference>
<keyword evidence="2" id="KW-1134">Transmembrane beta strand</keyword>
<evidence type="ECO:0000256" key="2">
    <source>
        <dbReference type="RuleBase" id="RU362097"/>
    </source>
</evidence>
<comment type="subcellular location">
    <subcellularLocation>
        <location evidence="2">Cell membrane</location>
        <topology evidence="2">Lipid-anchor</topology>
    </subcellularLocation>
</comment>
<keyword evidence="2" id="KW-0449">Lipoprotein</keyword>
<accession>A0A5J6MCL0</accession>
<dbReference type="PROSITE" id="PS51257">
    <property type="entry name" value="PROKAR_LIPOPROTEIN"/>
    <property type="match status" value="1"/>
</dbReference>
<dbReference type="PANTHER" id="PTHR30203:SF33">
    <property type="entry name" value="BLR4455 PROTEIN"/>
    <property type="match status" value="1"/>
</dbReference>
<comment type="similarity">
    <text evidence="1 2">Belongs to the outer membrane factor (OMF) (TC 1.B.17) family.</text>
</comment>